<accession>A0A385TVP3</accession>
<reference evidence="2 3" key="1">
    <citation type="submission" date="2018-09" db="EMBL/GenBank/DDBJ databases">
        <title>Genome Sequence of Paenibacillus lautus Strain E7593-69, Azo Dye-Degrading Bacteria, Isolated from Commercial Tattoo Inks.</title>
        <authorList>
            <person name="Nho S.W."/>
            <person name="Kim S.-J."/>
            <person name="Kweon O."/>
            <person name="Cerniglia C.E."/>
        </authorList>
    </citation>
    <scope>NUCLEOTIDE SEQUENCE [LARGE SCALE GENOMIC DNA]</scope>
    <source>
        <strain evidence="2 3">E7593-69</strain>
    </source>
</reference>
<keyword evidence="1" id="KW-0812">Transmembrane</keyword>
<evidence type="ECO:0000313" key="2">
    <source>
        <dbReference type="EMBL" id="AYB46582.1"/>
    </source>
</evidence>
<dbReference type="Proteomes" id="UP000266552">
    <property type="component" value="Chromosome"/>
</dbReference>
<sequence>MSGFVLIVFAAALIVRGVMRIRKPTWGSLYKMWNIKYGSEPDSDYIRYIKSSGIPLVVLGSIVLAFGILMVMF</sequence>
<keyword evidence="1" id="KW-0472">Membrane</keyword>
<dbReference type="EMBL" id="CP032412">
    <property type="protein sequence ID" value="AYB46582.1"/>
    <property type="molecule type" value="Genomic_DNA"/>
</dbReference>
<keyword evidence="3" id="KW-1185">Reference proteome</keyword>
<dbReference type="AlphaFoldDB" id="A0A385TVP3"/>
<name>A0A385TVP3_PAELA</name>
<evidence type="ECO:0008006" key="4">
    <source>
        <dbReference type="Google" id="ProtNLM"/>
    </source>
</evidence>
<feature type="transmembrane region" description="Helical" evidence="1">
    <location>
        <begin position="53"/>
        <end position="72"/>
    </location>
</feature>
<proteinExistence type="predicted"/>
<keyword evidence="1" id="KW-1133">Transmembrane helix</keyword>
<evidence type="ECO:0000256" key="1">
    <source>
        <dbReference type="SAM" id="Phobius"/>
    </source>
</evidence>
<dbReference type="KEGG" id="plw:D5F53_26185"/>
<gene>
    <name evidence="2" type="ORF">D5F53_26185</name>
</gene>
<evidence type="ECO:0000313" key="3">
    <source>
        <dbReference type="Proteomes" id="UP000266552"/>
    </source>
</evidence>
<organism evidence="2 3">
    <name type="scientific">Paenibacillus lautus</name>
    <name type="common">Bacillus lautus</name>
    <dbReference type="NCBI Taxonomy" id="1401"/>
    <lineage>
        <taxon>Bacteria</taxon>
        <taxon>Bacillati</taxon>
        <taxon>Bacillota</taxon>
        <taxon>Bacilli</taxon>
        <taxon>Bacillales</taxon>
        <taxon>Paenibacillaceae</taxon>
        <taxon>Paenibacillus</taxon>
    </lineage>
</organism>
<protein>
    <recommendedName>
        <fullName evidence="4">DUF3899 domain-containing protein</fullName>
    </recommendedName>
</protein>